<reference evidence="4" key="2">
    <citation type="submission" date="2015-06" db="UniProtKB">
        <authorList>
            <consortium name="EnsemblProtists"/>
        </authorList>
    </citation>
    <scope>IDENTIFICATION</scope>
    <source>
        <strain evidence="4">Pr102</strain>
    </source>
</reference>
<sequence>MVYSSSRTGTRSLIKTAVLCALSLSVIPSTYATGSLDASSSGDVCGLSDGDKSVGIRVIDDSSCASGGLGCYNDHCRYCKLLETPQSTSFENCTTFGVDFPTMAPLVASVGTCEVSSGDAAVGISAIADPTCLYGGLGCFNDHCRFCKLESTVQSEAFVDCTASNSTDGTSTEAPVNPTTSAPSTTVDTDGCSLVPADGDIEVGISIGTDPTCSAGGLGCINDVCRFCRVTTTTKSASYLDCALLGTSAVSSGTAGVAEVPAETPTATTETPTETPTVTVAAETPTGTTATETPAPDVTTETPAATTEAPAATDAATPGVTTEAPAATDAATPGVTTEAPAATTAAPTSTTAAPAADATCTIAASVGDAAVGISIVTDATCASGGIGCINDVCRFCKVTTSTQSAAFTDCALFASDVPTSEVPTADNVDGSDVLDFSTDDSDFSDASDAETPVTTTDVPTETPSATTAVPDVTTEAPTATVETPAATTAVPDATTEAPTATTAAVVPDATTEAPAQPTCPQKASEGDAAVGINIITDTSCSSGGVGCIDDVCRFCKVTTTTQSAAFVDCATVPTTTEVPTEVPTESPTEAPTETPTEAPTETPTEAPTETPTEAPTETPTEAPTETPTEAPTETPTEAPTETPTEAPSGATCTQKVSEGDAAVGIDIVTDASCSAGGVGCIDNVCRFCKATETQQSSAFEDCSTITGVAAEALTGNAEAFSAKQTRADAPEPDNVPILSQYQAGAFVGGCVVAIAAVALVARAAKKANNSNANPNDGDNADDAESGQHVSPGPVPTEDDDEVTTISTEA</sequence>
<feature type="compositionally biased region" description="Polar residues" evidence="1">
    <location>
        <begin position="165"/>
        <end position="188"/>
    </location>
</feature>
<dbReference type="InParanoid" id="H3GEN3"/>
<keyword evidence="5" id="KW-1185">Reference proteome</keyword>
<dbReference type="AlphaFoldDB" id="H3GEN3"/>
<dbReference type="HOGENOM" id="CLU_339047_0_0_1"/>
<feature type="compositionally biased region" description="Low complexity" evidence="1">
    <location>
        <begin position="767"/>
        <end position="777"/>
    </location>
</feature>
<protein>
    <submittedName>
        <fullName evidence="4">Uncharacterized protein</fullName>
    </submittedName>
</protein>
<dbReference type="EnsemblProtists" id="Phyra74123">
    <property type="protein sequence ID" value="Phyra74123"/>
    <property type="gene ID" value="Phyra74123"/>
</dbReference>
<evidence type="ECO:0000256" key="2">
    <source>
        <dbReference type="SAM" id="Phobius"/>
    </source>
</evidence>
<feature type="compositionally biased region" description="Acidic residues" evidence="1">
    <location>
        <begin position="437"/>
        <end position="448"/>
    </location>
</feature>
<dbReference type="PANTHER" id="PTHR36489">
    <property type="entry name" value="PROTEIN-COUPLED RECEPTOR GPR1, PUTATIVE-RELATED"/>
    <property type="match status" value="1"/>
</dbReference>
<keyword evidence="3" id="KW-0732">Signal</keyword>
<reference evidence="5" key="1">
    <citation type="journal article" date="2006" name="Science">
        <title>Phytophthora genome sequences uncover evolutionary origins and mechanisms of pathogenesis.</title>
        <authorList>
            <person name="Tyler B.M."/>
            <person name="Tripathy S."/>
            <person name="Zhang X."/>
            <person name="Dehal P."/>
            <person name="Jiang R.H."/>
            <person name="Aerts A."/>
            <person name="Arredondo F.D."/>
            <person name="Baxter L."/>
            <person name="Bensasson D."/>
            <person name="Beynon J.L."/>
            <person name="Chapman J."/>
            <person name="Damasceno C.M."/>
            <person name="Dorrance A.E."/>
            <person name="Dou D."/>
            <person name="Dickerman A.W."/>
            <person name="Dubchak I.L."/>
            <person name="Garbelotto M."/>
            <person name="Gijzen M."/>
            <person name="Gordon S.G."/>
            <person name="Govers F."/>
            <person name="Grunwald N.J."/>
            <person name="Huang W."/>
            <person name="Ivors K.L."/>
            <person name="Jones R.W."/>
            <person name="Kamoun S."/>
            <person name="Krampis K."/>
            <person name="Lamour K.H."/>
            <person name="Lee M.K."/>
            <person name="McDonald W.H."/>
            <person name="Medina M."/>
            <person name="Meijer H.J."/>
            <person name="Nordberg E.K."/>
            <person name="Maclean D.J."/>
            <person name="Ospina-Giraldo M.D."/>
            <person name="Morris P.F."/>
            <person name="Phuntumart V."/>
            <person name="Putnam N.H."/>
            <person name="Rash S."/>
            <person name="Rose J.K."/>
            <person name="Sakihama Y."/>
            <person name="Salamov A.A."/>
            <person name="Savidor A."/>
            <person name="Scheuring C.F."/>
            <person name="Smith B.M."/>
            <person name="Sobral B.W."/>
            <person name="Terry A."/>
            <person name="Torto-Alalibo T.A."/>
            <person name="Win J."/>
            <person name="Xu Z."/>
            <person name="Zhang H."/>
            <person name="Grigoriev I.V."/>
            <person name="Rokhsar D.S."/>
            <person name="Boore J.L."/>
        </authorList>
    </citation>
    <scope>NUCLEOTIDE SEQUENCE [LARGE SCALE GENOMIC DNA]</scope>
    <source>
        <strain evidence="5">Pr102</strain>
    </source>
</reference>
<feature type="compositionally biased region" description="Low complexity" evidence="1">
    <location>
        <begin position="576"/>
        <end position="647"/>
    </location>
</feature>
<keyword evidence="2" id="KW-1133">Transmembrane helix</keyword>
<feature type="compositionally biased region" description="Low complexity" evidence="1">
    <location>
        <begin position="449"/>
        <end position="478"/>
    </location>
</feature>
<accession>H3GEN3</accession>
<feature type="transmembrane region" description="Helical" evidence="2">
    <location>
        <begin position="741"/>
        <end position="761"/>
    </location>
</feature>
<dbReference type="VEuPathDB" id="FungiDB:KRP22_14694"/>
<feature type="chain" id="PRO_5003585403" evidence="3">
    <location>
        <begin position="33"/>
        <end position="809"/>
    </location>
</feature>
<organism evidence="4 5">
    <name type="scientific">Phytophthora ramorum</name>
    <name type="common">Sudden oak death agent</name>
    <dbReference type="NCBI Taxonomy" id="164328"/>
    <lineage>
        <taxon>Eukaryota</taxon>
        <taxon>Sar</taxon>
        <taxon>Stramenopiles</taxon>
        <taxon>Oomycota</taxon>
        <taxon>Peronosporomycetes</taxon>
        <taxon>Peronosporales</taxon>
        <taxon>Peronosporaceae</taxon>
        <taxon>Phytophthora</taxon>
    </lineage>
</organism>
<dbReference type="eggNOG" id="ENOG502SC9T">
    <property type="taxonomic scope" value="Eukaryota"/>
</dbReference>
<feature type="region of interest" description="Disordered" evidence="1">
    <location>
        <begin position="576"/>
        <end position="652"/>
    </location>
</feature>
<proteinExistence type="predicted"/>
<dbReference type="Proteomes" id="UP000005238">
    <property type="component" value="Unassembled WGS sequence"/>
</dbReference>
<name>H3GEN3_PHYRM</name>
<feature type="signal peptide" evidence="3">
    <location>
        <begin position="1"/>
        <end position="32"/>
    </location>
</feature>
<feature type="region of interest" description="Disordered" evidence="1">
    <location>
        <begin position="422"/>
        <end position="478"/>
    </location>
</feature>
<feature type="region of interest" description="Disordered" evidence="1">
    <location>
        <begin position="165"/>
        <end position="189"/>
    </location>
</feature>
<dbReference type="STRING" id="164328.H3GEN3"/>
<keyword evidence="2" id="KW-0812">Transmembrane</keyword>
<dbReference type="VEuPathDB" id="FungiDB:KRP23_5431"/>
<evidence type="ECO:0000256" key="1">
    <source>
        <dbReference type="SAM" id="MobiDB-lite"/>
    </source>
</evidence>
<dbReference type="EMBL" id="DS566003">
    <property type="status" value="NOT_ANNOTATED_CDS"/>
    <property type="molecule type" value="Genomic_DNA"/>
</dbReference>
<feature type="region of interest" description="Disordered" evidence="1">
    <location>
        <begin position="767"/>
        <end position="809"/>
    </location>
</feature>
<evidence type="ECO:0000313" key="5">
    <source>
        <dbReference type="Proteomes" id="UP000005238"/>
    </source>
</evidence>
<dbReference type="OMA" id="CKTSETP"/>
<dbReference type="VEuPathDB" id="FungiDB:KRP23_15016"/>
<evidence type="ECO:0000256" key="3">
    <source>
        <dbReference type="SAM" id="SignalP"/>
    </source>
</evidence>
<evidence type="ECO:0000313" key="4">
    <source>
        <dbReference type="EnsemblProtists" id="Phyra74123"/>
    </source>
</evidence>
<dbReference type="PANTHER" id="PTHR36489:SF2">
    <property type="entry name" value="APPLE DOMAIN-CONTAINING PROTEIN"/>
    <property type="match status" value="1"/>
</dbReference>
<keyword evidence="2" id="KW-0472">Membrane</keyword>
<feature type="region of interest" description="Disordered" evidence="1">
    <location>
        <begin position="283"/>
        <end position="335"/>
    </location>
</feature>